<sequence>MPITLPDTSFSQVLNPEDTNRADTRAFLARDVEPFTLPGFVTPFGYALWQNRAERQFRLVT</sequence>
<protein>
    <submittedName>
        <fullName evidence="1">Uncharacterized protein</fullName>
    </submittedName>
</protein>
<comment type="caution">
    <text evidence="1">The sequence shown here is derived from an EMBL/GenBank/DDBJ whole genome shotgun (WGS) entry which is preliminary data.</text>
</comment>
<reference evidence="1 2" key="1">
    <citation type="submission" date="2014-11" db="EMBL/GenBank/DDBJ databases">
        <title>Genome sequencing of Pantoea rodasii ND03.</title>
        <authorList>
            <person name="Muhamad Yunos N.Y."/>
            <person name="Chan K.-G."/>
        </authorList>
    </citation>
    <scope>NUCLEOTIDE SEQUENCE [LARGE SCALE GENOMIC DNA]</scope>
    <source>
        <strain evidence="1 2">ND03</strain>
    </source>
</reference>
<organism evidence="1 2">
    <name type="scientific">Pantoea rodasii</name>
    <dbReference type="NCBI Taxonomy" id="1076549"/>
    <lineage>
        <taxon>Bacteria</taxon>
        <taxon>Pseudomonadati</taxon>
        <taxon>Pseudomonadota</taxon>
        <taxon>Gammaproteobacteria</taxon>
        <taxon>Enterobacterales</taxon>
        <taxon>Erwiniaceae</taxon>
        <taxon>Pantoea</taxon>
    </lineage>
</organism>
<evidence type="ECO:0000313" key="1">
    <source>
        <dbReference type="EMBL" id="KHJ65476.1"/>
    </source>
</evidence>
<gene>
    <name evidence="1" type="ORF">QU24_24350</name>
</gene>
<proteinExistence type="predicted"/>
<dbReference type="EMBL" id="JTJJ01000124">
    <property type="protein sequence ID" value="KHJ65476.1"/>
    <property type="molecule type" value="Genomic_DNA"/>
</dbReference>
<dbReference type="Proteomes" id="UP000030853">
    <property type="component" value="Unassembled WGS sequence"/>
</dbReference>
<name>A0A0B1R1D5_9GAMM</name>
<accession>A0A0B1R1D5</accession>
<feature type="non-terminal residue" evidence="1">
    <location>
        <position position="61"/>
    </location>
</feature>
<dbReference type="AlphaFoldDB" id="A0A0B1R1D5"/>
<evidence type="ECO:0000313" key="2">
    <source>
        <dbReference type="Proteomes" id="UP000030853"/>
    </source>
</evidence>